<keyword evidence="1" id="KW-0732">Signal</keyword>
<dbReference type="AlphaFoldDB" id="A0AAX4HNF4"/>
<protein>
    <recommendedName>
        <fullName evidence="4">Lipoprotein</fullName>
    </recommendedName>
</protein>
<dbReference type="KEGG" id="psti:SOO65_19205"/>
<accession>A0AAX4HNF4</accession>
<dbReference type="EMBL" id="CP139487">
    <property type="protein sequence ID" value="WPU64825.1"/>
    <property type="molecule type" value="Genomic_DNA"/>
</dbReference>
<evidence type="ECO:0008006" key="4">
    <source>
        <dbReference type="Google" id="ProtNLM"/>
    </source>
</evidence>
<keyword evidence="3" id="KW-1185">Reference proteome</keyword>
<evidence type="ECO:0000313" key="3">
    <source>
        <dbReference type="Proteomes" id="UP001324634"/>
    </source>
</evidence>
<proteinExistence type="predicted"/>
<dbReference type="PROSITE" id="PS51257">
    <property type="entry name" value="PROKAR_LIPOPROTEIN"/>
    <property type="match status" value="1"/>
</dbReference>
<evidence type="ECO:0000256" key="1">
    <source>
        <dbReference type="SAM" id="SignalP"/>
    </source>
</evidence>
<reference evidence="2 3" key="1">
    <citation type="submission" date="2023-11" db="EMBL/GenBank/DDBJ databases">
        <title>Peredibacter starrii A3.12.</title>
        <authorList>
            <person name="Mitchell R.J."/>
        </authorList>
    </citation>
    <scope>NUCLEOTIDE SEQUENCE [LARGE SCALE GENOMIC DNA]</scope>
    <source>
        <strain evidence="2 3">A3.12</strain>
    </source>
</reference>
<evidence type="ECO:0000313" key="2">
    <source>
        <dbReference type="EMBL" id="WPU64825.1"/>
    </source>
</evidence>
<feature type="signal peptide" evidence="1">
    <location>
        <begin position="1"/>
        <end position="20"/>
    </location>
</feature>
<dbReference type="RefSeq" id="WP_321394370.1">
    <property type="nucleotide sequence ID" value="NZ_CP139487.1"/>
</dbReference>
<name>A0AAX4HNF4_9BACT</name>
<feature type="chain" id="PRO_5043780301" description="Lipoprotein" evidence="1">
    <location>
        <begin position="21"/>
        <end position="164"/>
    </location>
</feature>
<sequence>MTKALNIYLLFILISSCAHHSEARFQSLLSQGKCEEAARSLPNFKTHKVTEFGLTASDTTATIALSRSRLIYFVIDGIVIPTLSCMPAGPGFIGSASMYQKCFEKLHGASVPERFRCPDLSTEINQLNKVTQCYEKRGDVKKSREQRELLQDKNAFAGCLSELN</sequence>
<gene>
    <name evidence="2" type="ORF">SOO65_19205</name>
</gene>
<dbReference type="Proteomes" id="UP001324634">
    <property type="component" value="Chromosome"/>
</dbReference>
<organism evidence="2 3">
    <name type="scientific">Peredibacter starrii</name>
    <dbReference type="NCBI Taxonomy" id="28202"/>
    <lineage>
        <taxon>Bacteria</taxon>
        <taxon>Pseudomonadati</taxon>
        <taxon>Bdellovibrionota</taxon>
        <taxon>Bacteriovoracia</taxon>
        <taxon>Bacteriovoracales</taxon>
        <taxon>Bacteriovoracaceae</taxon>
        <taxon>Peredibacter</taxon>
    </lineage>
</organism>